<evidence type="ECO:0000313" key="2">
    <source>
        <dbReference type="Proteomes" id="UP000499080"/>
    </source>
</evidence>
<protein>
    <submittedName>
        <fullName evidence="1">Uncharacterized protein</fullName>
    </submittedName>
</protein>
<keyword evidence="2" id="KW-1185">Reference proteome</keyword>
<dbReference type="AlphaFoldDB" id="A0A4Y2QKB2"/>
<evidence type="ECO:0000313" key="1">
    <source>
        <dbReference type="EMBL" id="GBN63743.1"/>
    </source>
</evidence>
<dbReference type="Proteomes" id="UP000499080">
    <property type="component" value="Unassembled WGS sequence"/>
</dbReference>
<gene>
    <name evidence="1" type="ORF">AVEN_85715_1</name>
</gene>
<accession>A0A4Y2QKB2</accession>
<dbReference type="EMBL" id="BGPR01014101">
    <property type="protein sequence ID" value="GBN63743.1"/>
    <property type="molecule type" value="Genomic_DNA"/>
</dbReference>
<reference evidence="1 2" key="1">
    <citation type="journal article" date="2019" name="Sci. Rep.">
        <title>Orb-weaving spider Araneus ventricosus genome elucidates the spidroin gene catalogue.</title>
        <authorList>
            <person name="Kono N."/>
            <person name="Nakamura H."/>
            <person name="Ohtoshi R."/>
            <person name="Moran D.A.P."/>
            <person name="Shinohara A."/>
            <person name="Yoshida Y."/>
            <person name="Fujiwara M."/>
            <person name="Mori M."/>
            <person name="Tomita M."/>
            <person name="Arakawa K."/>
        </authorList>
    </citation>
    <scope>NUCLEOTIDE SEQUENCE [LARGE SCALE GENOMIC DNA]</scope>
</reference>
<name>A0A4Y2QKB2_ARAVE</name>
<sequence length="114" mass="13180">MSINYNNWSDSQIETHFIKQYATNLVLYSQFVIGQLQLSVPVFSYLCRLKDQMRHCASFDALTLLSNSSHASEDIDELHIKQLADSSLYSEIYCEIISVDHFVWIVSDWAVPKD</sequence>
<comment type="caution">
    <text evidence="1">The sequence shown here is derived from an EMBL/GenBank/DDBJ whole genome shotgun (WGS) entry which is preliminary data.</text>
</comment>
<proteinExistence type="predicted"/>
<organism evidence="1 2">
    <name type="scientific">Araneus ventricosus</name>
    <name type="common">Orbweaver spider</name>
    <name type="synonym">Epeira ventricosa</name>
    <dbReference type="NCBI Taxonomy" id="182803"/>
    <lineage>
        <taxon>Eukaryota</taxon>
        <taxon>Metazoa</taxon>
        <taxon>Ecdysozoa</taxon>
        <taxon>Arthropoda</taxon>
        <taxon>Chelicerata</taxon>
        <taxon>Arachnida</taxon>
        <taxon>Araneae</taxon>
        <taxon>Araneomorphae</taxon>
        <taxon>Entelegynae</taxon>
        <taxon>Araneoidea</taxon>
        <taxon>Araneidae</taxon>
        <taxon>Araneus</taxon>
    </lineage>
</organism>